<sequence length="687" mass="78629">MANVGASNKRGRENSSLDLSSANKRLNVKSDIVLNDKEIKKLQKQLGVRTPQNTKFTPNLKTTRGATRIHTPTQSDLKDFAATSNDKSEADIDDEKWETPNNTIKISEKTSESVSTITSNKFATLSDNANEINIESTSQQKKTILPIYVLAENCTIKNLATILRKVPGICGKFRLNHPTSSDFNARHTDFGDRASNRRGKYLIEWNKNNAPIYRTRIYPPANSTYIPAQTIVDLCIADNRLEINNKNFNLHKQDVLPTLDYDSDHRAILMTLHFNDSSMMNFDTVIEDKIRPYKKINWKKFGKNLIDIHFNNNNDDDNNSDKGCPFNRNLNNEEIDHYINELAKNINIALDKIKTNRNANNENTTNKFTLMNGKIRKLHKIKSKLLTALNKRRQYDPMIKRQSTVQIKYELLTVKNQLRLEIKLALENKWRNIYKKIDHITPDKFLPIIKKMIKPKSKNYIDAIHIDSNDLALISKINNNKNNTPMINNKLIITNTSDKINALAAHYELINDGLNLNAGTRLRETVDRKITEFTLECNKYKMQNKNYITNFSNSNPAYAPNKTAEDDNYDEDDDDDGDDDKAFFCNTISLQKIIKKLPNKTSAGTDGIPSIVLRNLPIKIIKELAIIFNNAINISYFPSVWKTAIVIPIAKKGKDTNNPASYRPISLTPPFHAQACFWRHLHEQLLN</sequence>
<dbReference type="AlphaFoldDB" id="A0AA39FGK7"/>
<feature type="domain" description="Endonuclease/exonuclease/phosphatase" evidence="2">
    <location>
        <begin position="180"/>
        <end position="268"/>
    </location>
</feature>
<evidence type="ECO:0000259" key="2">
    <source>
        <dbReference type="Pfam" id="PF14529"/>
    </source>
</evidence>
<feature type="compositionally biased region" description="Acidic residues" evidence="1">
    <location>
        <begin position="566"/>
        <end position="576"/>
    </location>
</feature>
<gene>
    <name evidence="3" type="ORF">PV327_002817</name>
</gene>
<dbReference type="EMBL" id="JAQQBR010001831">
    <property type="protein sequence ID" value="KAK0169071.1"/>
    <property type="molecule type" value="Genomic_DNA"/>
</dbReference>
<evidence type="ECO:0000313" key="3">
    <source>
        <dbReference type="EMBL" id="KAK0169071.1"/>
    </source>
</evidence>
<evidence type="ECO:0000256" key="1">
    <source>
        <dbReference type="SAM" id="MobiDB-lite"/>
    </source>
</evidence>
<reference evidence="3" key="1">
    <citation type="journal article" date="2023" name="bioRxiv">
        <title>Scaffold-level genome assemblies of two parasitoid biocontrol wasps reveal the parthenogenesis mechanism and an associated novel virus.</title>
        <authorList>
            <person name="Inwood S."/>
            <person name="Skelly J."/>
            <person name="Guhlin J."/>
            <person name="Harrop T."/>
            <person name="Goldson S."/>
            <person name="Dearden P."/>
        </authorList>
    </citation>
    <scope>NUCLEOTIDE SEQUENCE</scope>
    <source>
        <strain evidence="3">Lincoln</strain>
        <tissue evidence="3">Whole body</tissue>
    </source>
</reference>
<dbReference type="InterPro" id="IPR005135">
    <property type="entry name" value="Endo/exonuclease/phosphatase"/>
</dbReference>
<proteinExistence type="predicted"/>
<dbReference type="InterPro" id="IPR036691">
    <property type="entry name" value="Endo/exonu/phosph_ase_sf"/>
</dbReference>
<dbReference type="Pfam" id="PF14529">
    <property type="entry name" value="Exo_endo_phos_2"/>
    <property type="match status" value="1"/>
</dbReference>
<reference evidence="3" key="2">
    <citation type="submission" date="2023-03" db="EMBL/GenBank/DDBJ databases">
        <authorList>
            <person name="Inwood S.N."/>
            <person name="Skelly J.G."/>
            <person name="Guhlin J."/>
            <person name="Harrop T.W.R."/>
            <person name="Goldson S.G."/>
            <person name="Dearden P.K."/>
        </authorList>
    </citation>
    <scope>NUCLEOTIDE SEQUENCE</scope>
    <source>
        <strain evidence="3">Lincoln</strain>
        <tissue evidence="3">Whole body</tissue>
    </source>
</reference>
<name>A0AA39FGK7_MICHY</name>
<keyword evidence="4" id="KW-1185">Reference proteome</keyword>
<protein>
    <recommendedName>
        <fullName evidence="2">Endonuclease/exonuclease/phosphatase domain-containing protein</fullName>
    </recommendedName>
</protein>
<comment type="caution">
    <text evidence="3">The sequence shown here is derived from an EMBL/GenBank/DDBJ whole genome shotgun (WGS) entry which is preliminary data.</text>
</comment>
<dbReference type="Gene3D" id="3.60.10.10">
    <property type="entry name" value="Endonuclease/exonuclease/phosphatase"/>
    <property type="match status" value="1"/>
</dbReference>
<feature type="region of interest" description="Disordered" evidence="1">
    <location>
        <begin position="551"/>
        <end position="576"/>
    </location>
</feature>
<accession>A0AA39FGK7</accession>
<evidence type="ECO:0000313" key="4">
    <source>
        <dbReference type="Proteomes" id="UP001168972"/>
    </source>
</evidence>
<dbReference type="PANTHER" id="PTHR19446">
    <property type="entry name" value="REVERSE TRANSCRIPTASES"/>
    <property type="match status" value="1"/>
</dbReference>
<dbReference type="GO" id="GO:0003824">
    <property type="term" value="F:catalytic activity"/>
    <property type="evidence" value="ECO:0007669"/>
    <property type="project" value="InterPro"/>
</dbReference>
<organism evidence="3 4">
    <name type="scientific">Microctonus hyperodae</name>
    <name type="common">Parasitoid wasp</name>
    <dbReference type="NCBI Taxonomy" id="165561"/>
    <lineage>
        <taxon>Eukaryota</taxon>
        <taxon>Metazoa</taxon>
        <taxon>Ecdysozoa</taxon>
        <taxon>Arthropoda</taxon>
        <taxon>Hexapoda</taxon>
        <taxon>Insecta</taxon>
        <taxon>Pterygota</taxon>
        <taxon>Neoptera</taxon>
        <taxon>Endopterygota</taxon>
        <taxon>Hymenoptera</taxon>
        <taxon>Apocrita</taxon>
        <taxon>Ichneumonoidea</taxon>
        <taxon>Braconidae</taxon>
        <taxon>Euphorinae</taxon>
        <taxon>Microctonus</taxon>
    </lineage>
</organism>
<dbReference type="SUPFAM" id="SSF56219">
    <property type="entry name" value="DNase I-like"/>
    <property type="match status" value="1"/>
</dbReference>
<dbReference type="Proteomes" id="UP001168972">
    <property type="component" value="Unassembled WGS sequence"/>
</dbReference>